<name>A0ABY7GXE9_9BACT</name>
<gene>
    <name evidence="4" type="ORF">O0S08_36125</name>
</gene>
<keyword evidence="5" id="KW-1185">Reference proteome</keyword>
<dbReference type="Gene3D" id="2.40.160.10">
    <property type="entry name" value="Porin"/>
    <property type="match status" value="1"/>
</dbReference>
<evidence type="ECO:0000256" key="3">
    <source>
        <dbReference type="SAM" id="SignalP"/>
    </source>
</evidence>
<organism evidence="4 5">
    <name type="scientific">Nannocystis punicea</name>
    <dbReference type="NCBI Taxonomy" id="2995304"/>
    <lineage>
        <taxon>Bacteria</taxon>
        <taxon>Pseudomonadati</taxon>
        <taxon>Myxococcota</taxon>
        <taxon>Polyangia</taxon>
        <taxon>Nannocystales</taxon>
        <taxon>Nannocystaceae</taxon>
        <taxon>Nannocystis</taxon>
    </lineage>
</organism>
<dbReference type="PROSITE" id="PS00018">
    <property type="entry name" value="EF_HAND_1"/>
    <property type="match status" value="1"/>
</dbReference>
<proteinExistence type="predicted"/>
<dbReference type="Pfam" id="PF07396">
    <property type="entry name" value="Porin_O_P"/>
    <property type="match status" value="1"/>
</dbReference>
<dbReference type="InterPro" id="IPR010870">
    <property type="entry name" value="Porin_O/P"/>
</dbReference>
<protein>
    <submittedName>
        <fullName evidence="4">Porin</fullName>
    </submittedName>
</protein>
<evidence type="ECO:0000313" key="5">
    <source>
        <dbReference type="Proteomes" id="UP001164459"/>
    </source>
</evidence>
<feature type="coiled-coil region" evidence="1">
    <location>
        <begin position="122"/>
        <end position="156"/>
    </location>
</feature>
<evidence type="ECO:0000256" key="2">
    <source>
        <dbReference type="SAM" id="MobiDB-lite"/>
    </source>
</evidence>
<keyword evidence="3" id="KW-0732">Signal</keyword>
<dbReference type="EMBL" id="CP114040">
    <property type="protein sequence ID" value="WAS91641.1"/>
    <property type="molecule type" value="Genomic_DNA"/>
</dbReference>
<feature type="region of interest" description="Disordered" evidence="2">
    <location>
        <begin position="31"/>
        <end position="119"/>
    </location>
</feature>
<reference evidence="4" key="1">
    <citation type="submission" date="2022-11" db="EMBL/GenBank/DDBJ databases">
        <title>Minimal conservation of predation-associated metabolite biosynthetic gene clusters underscores biosynthetic potential of Myxococcota including descriptions for ten novel species: Archangium lansinium sp. nov., Myxococcus landrumus sp. nov., Nannocystis bai.</title>
        <authorList>
            <person name="Ahearne A."/>
            <person name="Stevens C."/>
            <person name="Dowd S."/>
        </authorList>
    </citation>
    <scope>NUCLEOTIDE SEQUENCE</scope>
    <source>
        <strain evidence="4">Fl3</strain>
    </source>
</reference>
<sequence length="577" mass="62003">MTSASHSRPLAWLGALVLALPQVAAAAPSVEIEIEDDDAPAPTPKPQPAKPTTSTPTTPTTPSKTSPAPSSPTTTTTAPTPSTKTAPTISPPSAPSDVDAVPIDEPVVESPPSAPAQPDPELTALREQLAAVQARLETVEKERAAEKAEQRKTRARSPFVRVGDVGRAEIAPTHIGFGPGAGVSQWGVRLSGYIQSQYQWSQLSEDQIQQGGASLNQNRFMVRRGRLRVSGDWKWVAFDFELDGSTTRGPFVGVRQANLSFVWRNPDAARPPYMMVTAGLTEAPFGHELRLGQREMMFMERSLGSLAFFPGPVDVGVRVRGGVAAFRYDLAIMNGTPLDDRAGARNTTDPTRAPDYIGRFGFAARPGKHALSGGVSLLYGTGFHRGSEATKNKLEWSDLNENGAIDTGELVAVPGQAATPSLNFRRWAVGADFQVGLRSKAGWTQILAEGTIASNLDRDLIVADPVVVGADLRELHGYVAVIQELFGRAVVGARYDYYDPNTDLLDRRRGEFVPKAAAIHTISPIVGALLPPGWIPGVRGRLVFQYDAVLDALGRDSRGVPANLKNDQFIVRLQGEF</sequence>
<evidence type="ECO:0000256" key="1">
    <source>
        <dbReference type="SAM" id="Coils"/>
    </source>
</evidence>
<feature type="chain" id="PRO_5045976083" evidence="3">
    <location>
        <begin position="27"/>
        <end position="577"/>
    </location>
</feature>
<dbReference type="RefSeq" id="WP_269034003.1">
    <property type="nucleotide sequence ID" value="NZ_CP114040.1"/>
</dbReference>
<feature type="compositionally biased region" description="Low complexity" evidence="2">
    <location>
        <begin position="50"/>
        <end position="88"/>
    </location>
</feature>
<keyword evidence="1" id="KW-0175">Coiled coil</keyword>
<dbReference type="InterPro" id="IPR018247">
    <property type="entry name" value="EF_Hand_1_Ca_BS"/>
</dbReference>
<dbReference type="Proteomes" id="UP001164459">
    <property type="component" value="Chromosome"/>
</dbReference>
<feature type="signal peptide" evidence="3">
    <location>
        <begin position="1"/>
        <end position="26"/>
    </location>
</feature>
<dbReference type="InterPro" id="IPR023614">
    <property type="entry name" value="Porin_dom_sf"/>
</dbReference>
<accession>A0ABY7GXE9</accession>
<evidence type="ECO:0000313" key="4">
    <source>
        <dbReference type="EMBL" id="WAS91641.1"/>
    </source>
</evidence>